<evidence type="ECO:0000313" key="2">
    <source>
        <dbReference type="EMBL" id="TPG10406.1"/>
    </source>
</evidence>
<evidence type="ECO:0000259" key="1">
    <source>
        <dbReference type="Pfam" id="PF01850"/>
    </source>
</evidence>
<comment type="caution">
    <text evidence="2">The sequence shown here is derived from an EMBL/GenBank/DDBJ whole genome shotgun (WGS) entry which is preliminary data.</text>
</comment>
<feature type="domain" description="PIN" evidence="1">
    <location>
        <begin position="3"/>
        <end position="121"/>
    </location>
</feature>
<reference evidence="2 3" key="1">
    <citation type="journal article" date="2019" name="Environ. Microbiol.">
        <title>Species interactions and distinct microbial communities in high Arctic permafrost affected cryosols are associated with the CH4 and CO2 gas fluxes.</title>
        <authorList>
            <person name="Altshuler I."/>
            <person name="Hamel J."/>
            <person name="Turney S."/>
            <person name="Magnuson E."/>
            <person name="Levesque R."/>
            <person name="Greer C."/>
            <person name="Whyte L.G."/>
        </authorList>
    </citation>
    <scope>NUCLEOTIDE SEQUENCE [LARGE SCALE GENOMIC DNA]</scope>
    <source>
        <strain evidence="2 3">S5.1</strain>
    </source>
</reference>
<dbReference type="Gene3D" id="3.40.50.1010">
    <property type="entry name" value="5'-nuclease"/>
    <property type="match status" value="1"/>
</dbReference>
<organism evidence="2 3">
    <name type="scientific">Sphingomonas oligophenolica</name>
    <dbReference type="NCBI Taxonomy" id="301154"/>
    <lineage>
        <taxon>Bacteria</taxon>
        <taxon>Pseudomonadati</taxon>
        <taxon>Pseudomonadota</taxon>
        <taxon>Alphaproteobacteria</taxon>
        <taxon>Sphingomonadales</taxon>
        <taxon>Sphingomonadaceae</taxon>
        <taxon>Sphingomonas</taxon>
    </lineage>
</organism>
<dbReference type="InterPro" id="IPR041705">
    <property type="entry name" value="PIN_Sll0205"/>
</dbReference>
<protein>
    <submittedName>
        <fullName evidence="2">PIN domain-containing protein</fullName>
    </submittedName>
</protein>
<dbReference type="CDD" id="cd09872">
    <property type="entry name" value="PIN_Sll0205-like"/>
    <property type="match status" value="1"/>
</dbReference>
<dbReference type="EMBL" id="RCZK01000011">
    <property type="protein sequence ID" value="TPG10406.1"/>
    <property type="molecule type" value="Genomic_DNA"/>
</dbReference>
<gene>
    <name evidence="2" type="ORF">EAH84_12550</name>
</gene>
<dbReference type="InterPro" id="IPR052919">
    <property type="entry name" value="TA_system_RNase"/>
</dbReference>
<accession>A0A502CF46</accession>
<dbReference type="SUPFAM" id="SSF88723">
    <property type="entry name" value="PIN domain-like"/>
    <property type="match status" value="1"/>
</dbReference>
<name>A0A502CF46_9SPHN</name>
<dbReference type="Proteomes" id="UP000318413">
    <property type="component" value="Unassembled WGS sequence"/>
</dbReference>
<dbReference type="AlphaFoldDB" id="A0A502CF46"/>
<dbReference type="PANTHER" id="PTHR36173">
    <property type="entry name" value="RIBONUCLEASE VAPC16-RELATED"/>
    <property type="match status" value="1"/>
</dbReference>
<dbReference type="InterPro" id="IPR029060">
    <property type="entry name" value="PIN-like_dom_sf"/>
</dbReference>
<keyword evidence="3" id="KW-1185">Reference proteome</keyword>
<dbReference type="Pfam" id="PF01850">
    <property type="entry name" value="PIN"/>
    <property type="match status" value="1"/>
</dbReference>
<dbReference type="OrthoDB" id="9798990at2"/>
<dbReference type="InterPro" id="IPR002716">
    <property type="entry name" value="PIN_dom"/>
</dbReference>
<sequence length="131" mass="15001">MNVLLDTHVLVWLIEAPGRFDRAERRILERAQHSTYISVVSLWEIRIKWESIDRRGRRKGSVDPRAALAFVRSSEIMIARLDEDIAVASLEAATANRDPFDELLLVHAQELRAKLLTRDGTLLDHPLALRP</sequence>
<evidence type="ECO:0000313" key="3">
    <source>
        <dbReference type="Proteomes" id="UP000318413"/>
    </source>
</evidence>
<dbReference type="RefSeq" id="WP_140872366.1">
    <property type="nucleotide sequence ID" value="NZ_RCZK01000011.1"/>
</dbReference>
<proteinExistence type="predicted"/>